<comment type="caution">
    <text evidence="1">The sequence shown here is derived from an EMBL/GenBank/DDBJ whole genome shotgun (WGS) entry which is preliminary data.</text>
</comment>
<keyword evidence="2" id="KW-1185">Reference proteome</keyword>
<reference evidence="1 2" key="1">
    <citation type="submission" date="2020-06" db="EMBL/GenBank/DDBJ databases">
        <title>High-quality draft genome of sulfate reducer Desulfobacter latus type strain AcrS2 isolated from marine sediment.</title>
        <authorList>
            <person name="Hoppe M."/>
            <person name="Larsen C.K."/>
            <person name="Marshall I.P.G."/>
            <person name="Schramm A."/>
            <person name="Marietou A.G."/>
        </authorList>
    </citation>
    <scope>NUCLEOTIDE SEQUENCE [LARGE SCALE GENOMIC DNA]</scope>
    <source>
        <strain evidence="1 2">AcRS2</strain>
    </source>
</reference>
<proteinExistence type="predicted"/>
<sequence>MYESFWFKNSHKNTRLGVSKSAGFNYSLFGTRLTPIASENGIAVNLAAPKTEQNKKEQKAGF</sequence>
<evidence type="ECO:0000313" key="2">
    <source>
        <dbReference type="Proteomes" id="UP000553343"/>
    </source>
</evidence>
<evidence type="ECO:0000313" key="1">
    <source>
        <dbReference type="EMBL" id="NWH06891.1"/>
    </source>
</evidence>
<accession>A0A850T716</accession>
<dbReference type="AlphaFoldDB" id="A0A850T716"/>
<protein>
    <submittedName>
        <fullName evidence="1">Uncharacterized protein</fullName>
    </submittedName>
</protein>
<name>A0A850T716_9BACT</name>
<dbReference type="EMBL" id="JACADJ010000133">
    <property type="protein sequence ID" value="NWH06891.1"/>
    <property type="molecule type" value="Genomic_DNA"/>
</dbReference>
<gene>
    <name evidence="1" type="ORF">HXW94_18230</name>
</gene>
<dbReference type="RefSeq" id="WP_178368336.1">
    <property type="nucleotide sequence ID" value="NZ_JACADJ010000133.1"/>
</dbReference>
<organism evidence="1 2">
    <name type="scientific">Desulfobacter latus</name>
    <dbReference type="NCBI Taxonomy" id="2292"/>
    <lineage>
        <taxon>Bacteria</taxon>
        <taxon>Pseudomonadati</taxon>
        <taxon>Thermodesulfobacteriota</taxon>
        <taxon>Desulfobacteria</taxon>
        <taxon>Desulfobacterales</taxon>
        <taxon>Desulfobacteraceae</taxon>
        <taxon>Desulfobacter</taxon>
    </lineage>
</organism>
<dbReference type="Proteomes" id="UP000553343">
    <property type="component" value="Unassembled WGS sequence"/>
</dbReference>